<dbReference type="SUPFAM" id="SSF48452">
    <property type="entry name" value="TPR-like"/>
    <property type="match status" value="1"/>
</dbReference>
<evidence type="ECO:0000313" key="2">
    <source>
        <dbReference type="Proteomes" id="UP000600026"/>
    </source>
</evidence>
<dbReference type="InterPro" id="IPR011990">
    <property type="entry name" value="TPR-like_helical_dom_sf"/>
</dbReference>
<protein>
    <recommendedName>
        <fullName evidence="3">Tetratricopeptide repeat protein</fullName>
    </recommendedName>
</protein>
<evidence type="ECO:0008006" key="3">
    <source>
        <dbReference type="Google" id="ProtNLM"/>
    </source>
</evidence>
<gene>
    <name evidence="1" type="ORF">Sxan_01890</name>
</gene>
<evidence type="ECO:0000313" key="1">
    <source>
        <dbReference type="EMBL" id="GHI82825.1"/>
    </source>
</evidence>
<reference evidence="1" key="1">
    <citation type="submission" date="2020-09" db="EMBL/GenBank/DDBJ databases">
        <title>Whole genome shotgun sequence of Streptomyces xanthophaeus NBRC 12829.</title>
        <authorList>
            <person name="Komaki H."/>
            <person name="Tamura T."/>
        </authorList>
    </citation>
    <scope>NUCLEOTIDE SEQUENCE</scope>
    <source>
        <strain evidence="1">NBRC 12829</strain>
    </source>
</reference>
<dbReference type="AlphaFoldDB" id="A0A919GS92"/>
<dbReference type="Gene3D" id="1.25.40.10">
    <property type="entry name" value="Tetratricopeptide repeat domain"/>
    <property type="match status" value="1"/>
</dbReference>
<comment type="caution">
    <text evidence="1">The sequence shown here is derived from an EMBL/GenBank/DDBJ whole genome shotgun (WGS) entry which is preliminary data.</text>
</comment>
<keyword evidence="2" id="KW-1185">Reference proteome</keyword>
<sequence length="452" mass="48821">MDAADLDRRHRTYDGWIPPTVAALLLEHGHRGILRAQAGGGDWFCADLLAQAAAAADPDPAGQEAALALLEPFAATGWMQAVGTVAGLLTAWDRVDEAITVLRRPADSGDRQAARQLARLLARQDRIDELVALLGPRAADQALAESLVELTAGRGRDAEIAALLPPVGVGPTDPFGRGPCDDWDTVPLHATLLERQGRVDEAAGLLHRHVHVDGVMYADHAEQLAGLLARHGREAELRAFAAAGGEEYALMALADHLEQQQRIDEAADVLRAADAPGNPHTALHLAELLTRHGRRGEAIEALRPVPHTMGGDPEWIISPLCRLLVDEGRSDEALAYIDDFYARHGGSSVERLLERAEVHAYRGHPERAAAELRSAGPVPRHVIRLLSESFPDRAHLYEASGLGPGRDDADDGTVRGAVAHAEFLVRQGEPERAVAFLRDRLDGPKELRRAHL</sequence>
<organism evidence="1 2">
    <name type="scientific">Streptomyces xanthophaeus</name>
    <dbReference type="NCBI Taxonomy" id="67385"/>
    <lineage>
        <taxon>Bacteria</taxon>
        <taxon>Bacillati</taxon>
        <taxon>Actinomycetota</taxon>
        <taxon>Actinomycetes</taxon>
        <taxon>Kitasatosporales</taxon>
        <taxon>Streptomycetaceae</taxon>
        <taxon>Streptomyces</taxon>
    </lineage>
</organism>
<dbReference type="OrthoDB" id="4319448at2"/>
<accession>A0A919GS92</accession>
<name>A0A919GS92_9ACTN</name>
<dbReference type="EMBL" id="BNEE01000002">
    <property type="protein sequence ID" value="GHI82825.1"/>
    <property type="molecule type" value="Genomic_DNA"/>
</dbReference>
<dbReference type="RefSeq" id="WP_051902629.1">
    <property type="nucleotide sequence ID" value="NZ_BNEE01000002.1"/>
</dbReference>
<dbReference type="Proteomes" id="UP000600026">
    <property type="component" value="Unassembled WGS sequence"/>
</dbReference>
<proteinExistence type="predicted"/>
<dbReference type="Pfam" id="PF14559">
    <property type="entry name" value="TPR_19"/>
    <property type="match status" value="1"/>
</dbReference>